<dbReference type="InterPro" id="IPR025906">
    <property type="entry name" value="YjfB_motility"/>
</dbReference>
<protein>
    <submittedName>
        <fullName evidence="1">YjfB family protein</fullName>
    </submittedName>
</protein>
<reference evidence="2" key="1">
    <citation type="journal article" date="2019" name="Int. J. Syst. Evol. Microbiol.">
        <title>The Global Catalogue of Microorganisms (GCM) 10K type strain sequencing project: providing services to taxonomists for standard genome sequencing and annotation.</title>
        <authorList>
            <consortium name="The Broad Institute Genomics Platform"/>
            <consortium name="The Broad Institute Genome Sequencing Center for Infectious Disease"/>
            <person name="Wu L."/>
            <person name="Ma J."/>
        </authorList>
    </citation>
    <scope>NUCLEOTIDE SEQUENCE [LARGE SCALE GENOMIC DNA]</scope>
    <source>
        <strain evidence="2">CCUG 53519</strain>
    </source>
</reference>
<accession>A0ABW3QC64</accession>
<dbReference type="Proteomes" id="UP001597169">
    <property type="component" value="Unassembled WGS sequence"/>
</dbReference>
<dbReference type="Pfam" id="PF14070">
    <property type="entry name" value="YjfB_motility"/>
    <property type="match status" value="1"/>
</dbReference>
<dbReference type="EMBL" id="JBHTKX010000010">
    <property type="protein sequence ID" value="MFD1131460.1"/>
    <property type="molecule type" value="Genomic_DNA"/>
</dbReference>
<proteinExistence type="predicted"/>
<gene>
    <name evidence="1" type="ORF">ACFQ3J_25415</name>
</gene>
<evidence type="ECO:0000313" key="1">
    <source>
        <dbReference type="EMBL" id="MFD1131460.1"/>
    </source>
</evidence>
<name>A0ABW3QC64_9BACL</name>
<organism evidence="1 2">
    <name type="scientific">Paenibacillus provencensis</name>
    <dbReference type="NCBI Taxonomy" id="441151"/>
    <lineage>
        <taxon>Bacteria</taxon>
        <taxon>Bacillati</taxon>
        <taxon>Bacillota</taxon>
        <taxon>Bacilli</taxon>
        <taxon>Bacillales</taxon>
        <taxon>Paenibacillaceae</taxon>
        <taxon>Paenibacillus</taxon>
    </lineage>
</organism>
<keyword evidence="2" id="KW-1185">Reference proteome</keyword>
<evidence type="ECO:0000313" key="2">
    <source>
        <dbReference type="Proteomes" id="UP001597169"/>
    </source>
</evidence>
<sequence length="59" mass="6151">MDIAAMSTVMSMTAVKQAASIQVLNMAKSQAEVMGTQMAQMLSESAPHPTSGHSIDVKA</sequence>
<dbReference type="RefSeq" id="WP_091161661.1">
    <property type="nucleotide sequence ID" value="NZ_JBHTKX010000010.1"/>
</dbReference>
<comment type="caution">
    <text evidence="1">The sequence shown here is derived from an EMBL/GenBank/DDBJ whole genome shotgun (WGS) entry which is preliminary data.</text>
</comment>